<dbReference type="Gene3D" id="3.30.559.10">
    <property type="entry name" value="Chloramphenicol acetyltransferase-like domain"/>
    <property type="match status" value="3"/>
</dbReference>
<dbReference type="CDD" id="cd05930">
    <property type="entry name" value="A_NRPS"/>
    <property type="match status" value="1"/>
</dbReference>
<keyword evidence="3" id="KW-0597">Phosphoprotein</keyword>
<evidence type="ECO:0000259" key="6">
    <source>
        <dbReference type="PROSITE" id="PS50075"/>
    </source>
</evidence>
<dbReference type="NCBIfam" id="TIGR01733">
    <property type="entry name" value="AA-adenyl-dom"/>
    <property type="match status" value="1"/>
</dbReference>
<dbReference type="Gene3D" id="1.10.1200.10">
    <property type="entry name" value="ACP-like"/>
    <property type="match status" value="2"/>
</dbReference>
<dbReference type="PROSITE" id="PS50075">
    <property type="entry name" value="CARRIER"/>
    <property type="match status" value="2"/>
</dbReference>
<dbReference type="Pfam" id="PF00668">
    <property type="entry name" value="Condensation"/>
    <property type="match status" value="3"/>
</dbReference>
<dbReference type="Pfam" id="PF00550">
    <property type="entry name" value="PP-binding"/>
    <property type="match status" value="2"/>
</dbReference>
<dbReference type="SUPFAM" id="SSF47336">
    <property type="entry name" value="ACP-like"/>
    <property type="match status" value="2"/>
</dbReference>
<accession>A0ABT6CBC8</accession>
<keyword evidence="4" id="KW-0045">Antibiotic biosynthesis</keyword>
<sequence>MATEPLDLTAAQRAIWFDETLSDRPALHTMGEHLDIRGPLDVGLLERALDRLLHEADGMRMRFREVDGVPVQEPRDIALPLPVHDLTARGDVGHDEAVAQMWADLDRPFRLDGEPLVRCALYVLGPTRHLLYIAMHHLVSDGYSRVPAYDRLAAIYRELDEGGTLEDAAGRSLPPFRVLLDTERAYEESPAHDRDDAYWRARATAFAEPSTLSLRTAAPAPTQLRHTRVVGKDRAEGWRAAAAGAGVSWAAYVIAAAGAYVAKATGATSAQLTVPVTGRVGRRTRQVPGMVANYLPLRIDAAPGRTVGELVAGTAAELFRTVQHQRFRGEQVRRLAGVPVEDRRPYGPYVNVLPQHPVLDLGRAEARVVNMSTGAVEDFMVTVLDGLDGSVELHVNGNPAMYDGGEVVAHASRLEAFIDRLVGSAPEQRLATLDVLDGHDVDTLRVGNGPVVDDPYDGVVEQVRRCALEYPAAVAAIDDDGVWTYDVLVRTCELVARAVGNGRTTALLASPGRPFVASVLGVLAAGGTFVPLDVRSPVARVASLLGDCRADVVVVDRDATALAEEAVGRLPLDTRPQVVVLEEILARPLPEELTPVLGRPEHPAYVLFTSGTTGRPKGAMVHRGGMLNHLRCKQDLLALQPDDVLVQNAPVTFDVSIWQMLLPVMVGAAVRVVSPGTAADPDALAAVVAADRVTVLEVVPSLLRASLDLWGGAAPLRGLRALMVTGEALPVDLARRWSAACPDVPLLNAYGPTECSDDVAHATLGPHTPLERRAPIGVPIRNTRLLVLGPDLRPLPPGAVGELYVSGDCVGLGYLDDPGRTAVTFVADPYGSAGARMYRTGDRVRWSEHGQLEFIERLDHQVKIRGQRIELGEIEAALCELDDVDTAVVVARRGNGSTHLDAYVTGQAGADLAGLRSRLEGLLPQHMVPARWCAVGTMPLTAHGKIDRRSLPELTAEQHVPGGSATTSAPDPSRADASLRAVTTALGEVLRRPDLGADDNFFAAGGDSVTAIQAVRVLRELGLQVSPRDVFEQGTARALLATGARQDAASPAAPAPVRPETVEPTPIAAELARECGSVDGPAAAYCQYVVLRVPDALTEPDVRDLMAAVAGAHPMLRAVTTDVADRVWRTVVPLAEDAAGITAQVMTAPEGSDLADVVRLAGERLDPAAGRCWQAVLLDGPVRRLLLAVHHLSVDAVSWRILREDLEQAWAARTAGRSVQVGPEGATFGEFVRQQGHVARDGDLARSEVAHWREAGAVTGAALDPARHTWGSAQRLRRRVDRSLTEQVLTATPAAYRSQVNDVLLAALSVAIGETGLGLEPVVELEGHGREELPGAPTPDVARTVGWFTSAFPVRLTAPSSHEDRAGTLTREVKAVHDRLASVSGHGIGYGMVRHQHPQGHRLLGDQPVPAVGFNYLGRFATTAAVAAWTFEPLETLDSGLGLGVIGTGTHPQLPLRHALGITALAEETADGIELVVEWQWADGVLRADDVQRLALAWENALADLVACEDRVGNRDLTPADVTLVEVTATDLDRFAAAHRPAVLDQVLPVTATQRGLLFQHEAREDADPYVLQVRGDLVGDLDPDRLAEALQRVVDARSALRTTFAFTGAGLPVAVVPDAAAVRLRVLDGEDVETVARNERAHPFDLVQGPALRCAVVPAGPGRAHLVLTLHHILVDGWSMPLLVEDVLAAYRGEQLVPRADPVTYHRAMAASDDAAGLRAWGEALAGIDAPTLVADPSVTAGDEVAALPVLLDDERAFELERRLRAEQVTLGTVVHVAWAAALAEATGRADVLMGSVASVRPPELDGALDMIAMLLSTTAVRIVRRPGEDLAALVGRIQREQARMRAYAHLPLTRTLAANPQLARVGEPFDSVVVLENFPAGRIEGPVAPGLRLENARAHDARHFPLSLVVEPGDRLVLRVEHDPRRLDHDRAAALAASLRRALEDIAAGRVPAALTETKDESGSYATVLAEPVRVRPAGVHDAAVCEAFASALGRDRVGPDDNFFLLGGDSITAIHLVAALRERGLVAAPRDVFAHPAPGLLAAVVTAAAPEPVEAGLPVLEDAELDELDAELGFV</sequence>
<dbReference type="SUPFAM" id="SSF52777">
    <property type="entry name" value="CoA-dependent acyltransferases"/>
    <property type="match status" value="6"/>
</dbReference>
<dbReference type="PROSITE" id="PS00455">
    <property type="entry name" value="AMP_BINDING"/>
    <property type="match status" value="1"/>
</dbReference>
<dbReference type="InterPro" id="IPR020806">
    <property type="entry name" value="PKS_PP-bd"/>
</dbReference>
<proteinExistence type="predicted"/>
<dbReference type="InterPro" id="IPR000873">
    <property type="entry name" value="AMP-dep_synth/lig_dom"/>
</dbReference>
<dbReference type="SUPFAM" id="SSF56801">
    <property type="entry name" value="Acetyl-CoA synthetase-like"/>
    <property type="match status" value="1"/>
</dbReference>
<keyword evidence="8" id="KW-1185">Reference proteome</keyword>
<dbReference type="InterPro" id="IPR010071">
    <property type="entry name" value="AA_adenyl_dom"/>
</dbReference>
<dbReference type="InterPro" id="IPR001242">
    <property type="entry name" value="Condensation_dom"/>
</dbReference>
<comment type="cofactor">
    <cofactor evidence="1">
        <name>pantetheine 4'-phosphate</name>
        <dbReference type="ChEBI" id="CHEBI:47942"/>
    </cofactor>
</comment>
<feature type="domain" description="Carrier" evidence="6">
    <location>
        <begin position="973"/>
        <end position="1047"/>
    </location>
</feature>
<dbReference type="InterPro" id="IPR042099">
    <property type="entry name" value="ANL_N_sf"/>
</dbReference>
<dbReference type="PROSITE" id="PS00012">
    <property type="entry name" value="PHOSPHOPANTETHEINE"/>
    <property type="match status" value="1"/>
</dbReference>
<evidence type="ECO:0000256" key="1">
    <source>
        <dbReference type="ARBA" id="ARBA00001957"/>
    </source>
</evidence>
<dbReference type="RefSeq" id="WP_277192024.1">
    <property type="nucleotide sequence ID" value="NZ_JAROAV010000028.1"/>
</dbReference>
<dbReference type="InterPro" id="IPR009081">
    <property type="entry name" value="PP-bd_ACP"/>
</dbReference>
<reference evidence="7 8" key="1">
    <citation type="submission" date="2023-03" db="EMBL/GenBank/DDBJ databases">
        <title>YIM 133296 draft genome.</title>
        <authorList>
            <person name="Xiong L."/>
        </authorList>
    </citation>
    <scope>NUCLEOTIDE SEQUENCE [LARGE SCALE GENOMIC DNA]</scope>
    <source>
        <strain evidence="7 8">YIM 133296</strain>
    </source>
</reference>
<dbReference type="Gene3D" id="3.30.300.30">
    <property type="match status" value="1"/>
</dbReference>
<protein>
    <submittedName>
        <fullName evidence="7">Amino acid adenylation domain-containing protein</fullName>
    </submittedName>
</protein>
<dbReference type="InterPro" id="IPR010060">
    <property type="entry name" value="NRPS_synth"/>
</dbReference>
<dbReference type="InterPro" id="IPR045851">
    <property type="entry name" value="AMP-bd_C_sf"/>
</dbReference>
<dbReference type="PANTHER" id="PTHR45527">
    <property type="entry name" value="NONRIBOSOMAL PEPTIDE SYNTHETASE"/>
    <property type="match status" value="1"/>
</dbReference>
<evidence type="ECO:0000256" key="4">
    <source>
        <dbReference type="ARBA" id="ARBA00023194"/>
    </source>
</evidence>
<dbReference type="NCBIfam" id="TIGR01720">
    <property type="entry name" value="NRPS-para261"/>
    <property type="match status" value="1"/>
</dbReference>
<keyword evidence="2" id="KW-0596">Phosphopantetheine</keyword>
<evidence type="ECO:0000256" key="2">
    <source>
        <dbReference type="ARBA" id="ARBA00022450"/>
    </source>
</evidence>
<feature type="domain" description="Carrier" evidence="6">
    <location>
        <begin position="1978"/>
        <end position="2052"/>
    </location>
</feature>
<dbReference type="Gene3D" id="3.40.50.12780">
    <property type="entry name" value="N-terminal domain of ligase-like"/>
    <property type="match status" value="1"/>
</dbReference>
<organism evidence="7 8">
    <name type="scientific">Luteipulveratus flavus</name>
    <dbReference type="NCBI Taxonomy" id="3031728"/>
    <lineage>
        <taxon>Bacteria</taxon>
        <taxon>Bacillati</taxon>
        <taxon>Actinomycetota</taxon>
        <taxon>Actinomycetes</taxon>
        <taxon>Micrococcales</taxon>
        <taxon>Dermacoccaceae</taxon>
        <taxon>Luteipulveratus</taxon>
    </lineage>
</organism>
<name>A0ABT6CBC8_9MICO</name>
<dbReference type="Gene3D" id="3.30.559.30">
    <property type="entry name" value="Nonribosomal peptide synthetase, condensation domain"/>
    <property type="match status" value="3"/>
</dbReference>
<dbReference type="InterPro" id="IPR020845">
    <property type="entry name" value="AMP-binding_CS"/>
</dbReference>
<dbReference type="Proteomes" id="UP001528912">
    <property type="component" value="Unassembled WGS sequence"/>
</dbReference>
<dbReference type="SMART" id="SM00823">
    <property type="entry name" value="PKS_PP"/>
    <property type="match status" value="2"/>
</dbReference>
<dbReference type="InterPro" id="IPR023213">
    <property type="entry name" value="CAT-like_dom_sf"/>
</dbReference>
<feature type="region of interest" description="Disordered" evidence="5">
    <location>
        <begin position="956"/>
        <end position="976"/>
    </location>
</feature>
<comment type="caution">
    <text evidence="7">The sequence shown here is derived from an EMBL/GenBank/DDBJ whole genome shotgun (WGS) entry which is preliminary data.</text>
</comment>
<dbReference type="InterPro" id="IPR036736">
    <property type="entry name" value="ACP-like_sf"/>
</dbReference>
<dbReference type="Pfam" id="PF00501">
    <property type="entry name" value="AMP-binding"/>
    <property type="match status" value="1"/>
</dbReference>
<dbReference type="PANTHER" id="PTHR45527:SF1">
    <property type="entry name" value="FATTY ACID SYNTHASE"/>
    <property type="match status" value="1"/>
</dbReference>
<evidence type="ECO:0000313" key="7">
    <source>
        <dbReference type="EMBL" id="MDF8264581.1"/>
    </source>
</evidence>
<dbReference type="EMBL" id="JAROAV010000028">
    <property type="protein sequence ID" value="MDF8264581.1"/>
    <property type="molecule type" value="Genomic_DNA"/>
</dbReference>
<evidence type="ECO:0000256" key="3">
    <source>
        <dbReference type="ARBA" id="ARBA00022553"/>
    </source>
</evidence>
<evidence type="ECO:0000256" key="5">
    <source>
        <dbReference type="SAM" id="MobiDB-lite"/>
    </source>
</evidence>
<dbReference type="InterPro" id="IPR006162">
    <property type="entry name" value="Ppantetheine_attach_site"/>
</dbReference>
<evidence type="ECO:0000313" key="8">
    <source>
        <dbReference type="Proteomes" id="UP001528912"/>
    </source>
</evidence>
<gene>
    <name evidence="7" type="ORF">P4R38_10035</name>
</gene>